<keyword evidence="3" id="KW-0574">Periplasm</keyword>
<feature type="domain" description="Heparinase II/III-like C-terminal" evidence="5">
    <location>
        <begin position="546"/>
        <end position="682"/>
    </location>
</feature>
<evidence type="ECO:0000256" key="3">
    <source>
        <dbReference type="ARBA" id="ARBA00022764"/>
    </source>
</evidence>
<evidence type="ECO:0000313" key="6">
    <source>
        <dbReference type="EMBL" id="MFC3765849.1"/>
    </source>
</evidence>
<protein>
    <submittedName>
        <fullName evidence="6">Heparinase II/III family protein</fullName>
    </submittedName>
</protein>
<keyword evidence="7" id="KW-1185">Reference proteome</keyword>
<comment type="caution">
    <text evidence="6">The sequence shown here is derived from an EMBL/GenBank/DDBJ whole genome shotgun (WGS) entry which is preliminary data.</text>
</comment>
<keyword evidence="4" id="KW-0456">Lyase</keyword>
<sequence>MSDLGRASTKTASTFYTAEKVAAARRNIADFDWAQQVRDDARAAADPYVAKGDEWLWNLVTTQKLPRSYAVNQALGSPITGRDIYQYGNYPWRADPLTAPWKIVDPSSDYVFPTNDFPAYYTSGIDDQGRFDPARADRTKLVNQLYPDRGPTWGVDDGYGWVDDAGKKWTFVAYYNHWHTWFGDVARDTAKAAVHLTLRALRDAYVYTGDLKYAHAGLVILDRVADVYPSMDTSAYRSSQGFLNSDGGSGRGRIVGCIWETGLARELVSVYDAFFPAVATTDQANVVPFLNGKASQYGQPPKADVEAIKQNIETNLIRQIFPAIERHQIAGNFGSHQATLAMAAVVLDSPTESNPWIDWIFKAGGRVTTPELHITGGNMHAQLVGDVDRDGFGNEAAPGYNLGWITAIQAAADALSGYDRYPTADLYEHPKYAKMFEGRAILTMVNRFQPSIGDSGSTGRPILTGLPQQFTADFERYGNPVYAQMAYLTNNNSLDGLYGSIFSTDVEGTLERMRQVVESDGPLALPTVNLSGYGLASLRQGTGDAMRAAWAYYGRTAGHGHGDALNLGLYGFRTDLMPDLGYPEFADNNARRFEWNANTIAHNSVTVDNKRQSNHWVGQPHAFANTPQVKLFDLSAPKVYPQTSRYRRVTATVTIDDANWYAVDVFRVTGGTHHHLSFHAAEGPVTTTGLDLAAQPTGTYAGPDILPPADNALPRPNASGFDWLSNVSRANPEGPFTADWKIKDTWNVHDPDLDLHLRLNVLSPIDDVALCDGIPPRNKPGNPPSLRYLIAHRQGLQLTSQFVSVIEPYVGQPTIRAVTEVPVVSAGGEDFSEHDTVAVKVELTNGRTDYVVSSLRTDVLFTVDGRFPFQGGFGVYSLRNSRPVYAMGHDAARVGEPGIRRGPAALTGKVHAFTRELSADNSVTLTLDSALNDPSTLIGHYLYVANDGERNAVYRIAGIGQISGNQCEFKVGNTTTIRGYVNPDDFDLGYRYDVAVGANARIPLTREWMG</sequence>
<dbReference type="Gene3D" id="1.50.10.100">
    <property type="entry name" value="Chondroitin AC/alginate lyase"/>
    <property type="match status" value="1"/>
</dbReference>
<dbReference type="InterPro" id="IPR008929">
    <property type="entry name" value="Chondroitin_lyas"/>
</dbReference>
<evidence type="ECO:0000256" key="1">
    <source>
        <dbReference type="ARBA" id="ARBA00004418"/>
    </source>
</evidence>
<dbReference type="Pfam" id="PF07940">
    <property type="entry name" value="Hepar_II_III_C"/>
    <property type="match status" value="1"/>
</dbReference>
<evidence type="ECO:0000259" key="5">
    <source>
        <dbReference type="Pfam" id="PF07940"/>
    </source>
</evidence>
<name>A0ABV7YP90_9ACTN</name>
<accession>A0ABV7YP90</accession>
<reference evidence="7" key="1">
    <citation type="journal article" date="2019" name="Int. J. Syst. Evol. Microbiol.">
        <title>The Global Catalogue of Microorganisms (GCM) 10K type strain sequencing project: providing services to taxonomists for standard genome sequencing and annotation.</title>
        <authorList>
            <consortium name="The Broad Institute Genomics Platform"/>
            <consortium name="The Broad Institute Genome Sequencing Center for Infectious Disease"/>
            <person name="Wu L."/>
            <person name="Ma J."/>
        </authorList>
    </citation>
    <scope>NUCLEOTIDE SEQUENCE [LARGE SCALE GENOMIC DNA]</scope>
    <source>
        <strain evidence="7">CGMCC 4.7241</strain>
    </source>
</reference>
<dbReference type="Gene3D" id="2.70.98.70">
    <property type="match status" value="1"/>
</dbReference>
<gene>
    <name evidence="6" type="ORF">ACFOUW_33795</name>
</gene>
<proteinExistence type="predicted"/>
<dbReference type="InterPro" id="IPR012480">
    <property type="entry name" value="Hepar_II_III_C"/>
</dbReference>
<dbReference type="RefSeq" id="WP_307782608.1">
    <property type="nucleotide sequence ID" value="NZ_JAFBCM010000001.1"/>
</dbReference>
<evidence type="ECO:0000256" key="2">
    <source>
        <dbReference type="ARBA" id="ARBA00022729"/>
    </source>
</evidence>
<dbReference type="PANTHER" id="PTHR39210:SF1">
    <property type="entry name" value="HEPARIN-SULFATE LYASE"/>
    <property type="match status" value="1"/>
</dbReference>
<organism evidence="6 7">
    <name type="scientific">Tenggerimyces flavus</name>
    <dbReference type="NCBI Taxonomy" id="1708749"/>
    <lineage>
        <taxon>Bacteria</taxon>
        <taxon>Bacillati</taxon>
        <taxon>Actinomycetota</taxon>
        <taxon>Actinomycetes</taxon>
        <taxon>Propionibacteriales</taxon>
        <taxon>Nocardioidaceae</taxon>
        <taxon>Tenggerimyces</taxon>
    </lineage>
</organism>
<keyword evidence="2" id="KW-0732">Signal</keyword>
<comment type="subcellular location">
    <subcellularLocation>
        <location evidence="1">Periplasm</location>
    </subcellularLocation>
</comment>
<evidence type="ECO:0000313" key="7">
    <source>
        <dbReference type="Proteomes" id="UP001595699"/>
    </source>
</evidence>
<evidence type="ECO:0000256" key="4">
    <source>
        <dbReference type="ARBA" id="ARBA00023239"/>
    </source>
</evidence>
<dbReference type="Proteomes" id="UP001595699">
    <property type="component" value="Unassembled WGS sequence"/>
</dbReference>
<dbReference type="EMBL" id="JBHRZH010000043">
    <property type="protein sequence ID" value="MFC3765849.1"/>
    <property type="molecule type" value="Genomic_DNA"/>
</dbReference>
<dbReference type="SUPFAM" id="SSF48230">
    <property type="entry name" value="Chondroitin AC/alginate lyase"/>
    <property type="match status" value="1"/>
</dbReference>
<dbReference type="PANTHER" id="PTHR39210">
    <property type="entry name" value="HEPARIN-SULFATE LYASE"/>
    <property type="match status" value="1"/>
</dbReference>